<feature type="transmembrane region" description="Helical" evidence="1">
    <location>
        <begin position="271"/>
        <end position="304"/>
    </location>
</feature>
<feature type="transmembrane region" description="Helical" evidence="1">
    <location>
        <begin position="316"/>
        <end position="335"/>
    </location>
</feature>
<evidence type="ECO:0000256" key="1">
    <source>
        <dbReference type="SAM" id="Phobius"/>
    </source>
</evidence>
<feature type="transmembrane region" description="Helical" evidence="1">
    <location>
        <begin position="198"/>
        <end position="217"/>
    </location>
</feature>
<keyword evidence="3" id="KW-1185">Reference proteome</keyword>
<reference evidence="3" key="1">
    <citation type="submission" date="2016-08" db="EMBL/GenBank/DDBJ databases">
        <authorList>
            <person name="Merda D."/>
            <person name="Briand M."/>
            <person name="Taghouti G."/>
            <person name="Carrere S."/>
            <person name="Gouzy J."/>
            <person name="Portier P."/>
            <person name="Jacques M.-A."/>
            <person name="Fischer-Le Saux M."/>
        </authorList>
    </citation>
    <scope>NUCLEOTIDE SEQUENCE [LARGE SCALE GENOMIC DNA]</scope>
    <source>
        <strain evidence="3">CFBP4643</strain>
    </source>
</reference>
<protein>
    <recommendedName>
        <fullName evidence="4">Glycosyltransferase RgtA/B/C/D-like domain-containing protein</fullName>
    </recommendedName>
</protein>
<evidence type="ECO:0008006" key="4">
    <source>
        <dbReference type="Google" id="ProtNLM"/>
    </source>
</evidence>
<organism evidence="2 3">
    <name type="scientific">Xanthomonas pisi</name>
    <dbReference type="NCBI Taxonomy" id="56457"/>
    <lineage>
        <taxon>Bacteria</taxon>
        <taxon>Pseudomonadati</taxon>
        <taxon>Pseudomonadota</taxon>
        <taxon>Gammaproteobacteria</taxon>
        <taxon>Lysobacterales</taxon>
        <taxon>Lysobacteraceae</taxon>
        <taxon>Xanthomonas</taxon>
    </lineage>
</organism>
<comment type="caution">
    <text evidence="2">The sequence shown here is derived from an EMBL/GenBank/DDBJ whole genome shotgun (WGS) entry which is preliminary data.</text>
</comment>
<dbReference type="OrthoDB" id="6059109at2"/>
<gene>
    <name evidence="2" type="ORF">XpiCFBP4643_11305</name>
</gene>
<feature type="transmembrane region" description="Helical" evidence="1">
    <location>
        <begin position="455"/>
        <end position="472"/>
    </location>
</feature>
<feature type="transmembrane region" description="Helical" evidence="1">
    <location>
        <begin position="229"/>
        <end position="251"/>
    </location>
</feature>
<dbReference type="RefSeq" id="WP_046963323.1">
    <property type="nucleotide sequence ID" value="NZ_MDEI01000008.1"/>
</dbReference>
<keyword evidence="1" id="KW-0472">Membrane</keyword>
<feature type="transmembrane region" description="Helical" evidence="1">
    <location>
        <begin position="425"/>
        <end position="443"/>
    </location>
</feature>
<proteinExistence type="predicted"/>
<evidence type="ECO:0000313" key="3">
    <source>
        <dbReference type="Proteomes" id="UP000238191"/>
    </source>
</evidence>
<feature type="transmembrane region" description="Helical" evidence="1">
    <location>
        <begin position="12"/>
        <end position="33"/>
    </location>
</feature>
<accession>A0A2S7D391</accession>
<feature type="transmembrane region" description="Helical" evidence="1">
    <location>
        <begin position="478"/>
        <end position="501"/>
    </location>
</feature>
<feature type="transmembrane region" description="Helical" evidence="1">
    <location>
        <begin position="94"/>
        <end position="115"/>
    </location>
</feature>
<dbReference type="Proteomes" id="UP000238191">
    <property type="component" value="Unassembled WGS sequence"/>
</dbReference>
<evidence type="ECO:0000313" key="2">
    <source>
        <dbReference type="EMBL" id="PPU68204.1"/>
    </source>
</evidence>
<dbReference type="EMBL" id="MDEI01000008">
    <property type="protein sequence ID" value="PPU68204.1"/>
    <property type="molecule type" value="Genomic_DNA"/>
</dbReference>
<sequence>MSQLQTATLAALVGPAYLVLLCLVGSTVGHTWVRGITCRWESGASVLLAGLLAHVLLASAFLIVAPSWSGASLWILLAGCLVSWRWRRPQLAGLCMPTLLVISYSLVCFGLLLSFHGGPGRGVTIFWSIYTLTNITPGDSPQAALQAQYLLFGKNLIGAEDFALFDRPFLGGIITAGTLPAFGIRLPSRFFDYSELTAFAYVSLWIAINAIAALSLLGIVERFSRGRSALIISLLVLASPFLVFNSIGAWPKLLALALLCYACNQALRQKWIAAMLLSGASFFAHGSFLWAHLSFGGVLIFTLIAQGWRQSSMAWPRLAAVLLICLAVPAAWFAAEHLTGSATPLRTYYLYNVSVTHGLHHSAEQIAQGFYASTNATNLVNLPWINIIKGILPIETLDLILNYRLSNEATGWRALGETLFRTQFMRAWFALGLIGGAVAYRGLTHATSSQWLPRLALIAFFLLPLIPGLGLYRRDDHFLLPIMMFAAIPVLISFSIGFHLLRNSTMTVIGLAMIAEYLMIYFWRYPPGRYVGEFNAYYLAAIAVGMLFTAACIAWPRPLRLPLPGGIPEHVR</sequence>
<keyword evidence="1" id="KW-1133">Transmembrane helix</keyword>
<dbReference type="AlphaFoldDB" id="A0A2S7D391"/>
<feature type="transmembrane region" description="Helical" evidence="1">
    <location>
        <begin position="536"/>
        <end position="555"/>
    </location>
</feature>
<feature type="transmembrane region" description="Helical" evidence="1">
    <location>
        <begin position="508"/>
        <end position="524"/>
    </location>
</feature>
<keyword evidence="1" id="KW-0812">Transmembrane</keyword>
<name>A0A2S7D391_9XANT</name>